<reference evidence="1" key="1">
    <citation type="journal article" date="2021" name="Open Biol.">
        <title>Shared evolutionary footprints suggest mitochondrial oxidative damage underlies multiple complex I losses in fungi.</title>
        <authorList>
            <person name="Schikora-Tamarit M.A."/>
            <person name="Marcet-Houben M."/>
            <person name="Nosek J."/>
            <person name="Gabaldon T."/>
        </authorList>
    </citation>
    <scope>NUCLEOTIDE SEQUENCE</scope>
    <source>
        <strain evidence="1">CBS2887</strain>
    </source>
</reference>
<protein>
    <submittedName>
        <fullName evidence="1">Uncharacterized protein</fullName>
    </submittedName>
</protein>
<proteinExistence type="predicted"/>
<dbReference type="Proteomes" id="UP000774326">
    <property type="component" value="Unassembled WGS sequence"/>
</dbReference>
<evidence type="ECO:0000313" key="1">
    <source>
        <dbReference type="EMBL" id="KAH3672221.1"/>
    </source>
</evidence>
<dbReference type="AlphaFoldDB" id="A0A9P8PHR8"/>
<organism evidence="1 2">
    <name type="scientific">Wickerhamomyces pijperi</name>
    <name type="common">Yeast</name>
    <name type="synonym">Pichia pijperi</name>
    <dbReference type="NCBI Taxonomy" id="599730"/>
    <lineage>
        <taxon>Eukaryota</taxon>
        <taxon>Fungi</taxon>
        <taxon>Dikarya</taxon>
        <taxon>Ascomycota</taxon>
        <taxon>Saccharomycotina</taxon>
        <taxon>Saccharomycetes</taxon>
        <taxon>Phaffomycetales</taxon>
        <taxon>Wickerhamomycetaceae</taxon>
        <taxon>Wickerhamomyces</taxon>
    </lineage>
</organism>
<sequence>MNQYILDVQLFLQQLLNLFDGSFNTNQLVTHTLNDVTLTTGSTTNELGSFGGQVRTVDTLIRGVLRDVTTVGNLVFVTGEQVDGLGWVLGLDEVDGFGDGLSVGTDLNVLDEEWSFSVGFEMFLDRVQHLLGFLLLKSLQFILHGLIELGELVLQFVLGDNGDVQLAQLDT</sequence>
<accession>A0A9P8PHR8</accession>
<dbReference type="EMBL" id="JAEUBG010005835">
    <property type="protein sequence ID" value="KAH3672221.1"/>
    <property type="molecule type" value="Genomic_DNA"/>
</dbReference>
<reference evidence="1" key="2">
    <citation type="submission" date="2021-01" db="EMBL/GenBank/DDBJ databases">
        <authorList>
            <person name="Schikora-Tamarit M.A."/>
        </authorList>
    </citation>
    <scope>NUCLEOTIDE SEQUENCE</scope>
    <source>
        <strain evidence="1">CBS2887</strain>
    </source>
</reference>
<comment type="caution">
    <text evidence="1">The sequence shown here is derived from an EMBL/GenBank/DDBJ whole genome shotgun (WGS) entry which is preliminary data.</text>
</comment>
<name>A0A9P8PHR8_WICPI</name>
<gene>
    <name evidence="1" type="ORF">WICPIJ_010073</name>
</gene>
<keyword evidence="2" id="KW-1185">Reference proteome</keyword>
<evidence type="ECO:0000313" key="2">
    <source>
        <dbReference type="Proteomes" id="UP000774326"/>
    </source>
</evidence>